<dbReference type="SUPFAM" id="SSF48024">
    <property type="entry name" value="N-terminal domain of DnaB helicase"/>
    <property type="match status" value="1"/>
</dbReference>
<evidence type="ECO:0000256" key="6">
    <source>
        <dbReference type="ARBA" id="ARBA00022840"/>
    </source>
</evidence>
<dbReference type="Gene3D" id="1.10.860.10">
    <property type="entry name" value="DNAb Helicase, Chain A"/>
    <property type="match status" value="1"/>
</dbReference>
<dbReference type="InterPro" id="IPR007693">
    <property type="entry name" value="DNA_helicase_DnaB-like_N"/>
</dbReference>
<dbReference type="EC" id="5.6.2.3" evidence="9"/>
<organism evidence="12">
    <name type="scientific">Siphoviridae sp. ctHip2</name>
    <dbReference type="NCBI Taxonomy" id="2827830"/>
    <lineage>
        <taxon>Viruses</taxon>
        <taxon>Duplodnaviria</taxon>
        <taxon>Heunggongvirae</taxon>
        <taxon>Uroviricota</taxon>
        <taxon>Caudoviricetes</taxon>
    </lineage>
</organism>
<keyword evidence="4" id="KW-0378">Hydrolase</keyword>
<evidence type="ECO:0000256" key="5">
    <source>
        <dbReference type="ARBA" id="ARBA00022806"/>
    </source>
</evidence>
<evidence type="ECO:0000256" key="4">
    <source>
        <dbReference type="ARBA" id="ARBA00022801"/>
    </source>
</evidence>
<dbReference type="InterPro" id="IPR036185">
    <property type="entry name" value="DNA_heli_DnaB-like_N_sf"/>
</dbReference>
<proteinExistence type="inferred from homology"/>
<name>A0A8S5RV14_9CAUD</name>
<evidence type="ECO:0000256" key="10">
    <source>
        <dbReference type="ARBA" id="ARBA00048954"/>
    </source>
</evidence>
<evidence type="ECO:0000256" key="7">
    <source>
        <dbReference type="ARBA" id="ARBA00023125"/>
    </source>
</evidence>
<comment type="catalytic activity">
    <reaction evidence="10">
        <text>ATP + H2O = ADP + phosphate + H(+)</text>
        <dbReference type="Rhea" id="RHEA:13065"/>
        <dbReference type="ChEBI" id="CHEBI:15377"/>
        <dbReference type="ChEBI" id="CHEBI:15378"/>
        <dbReference type="ChEBI" id="CHEBI:30616"/>
        <dbReference type="ChEBI" id="CHEBI:43474"/>
        <dbReference type="ChEBI" id="CHEBI:456216"/>
        <dbReference type="EC" id="5.6.2.3"/>
    </reaction>
</comment>
<dbReference type="PROSITE" id="PS51199">
    <property type="entry name" value="SF4_HELICASE"/>
    <property type="match status" value="1"/>
</dbReference>
<reference evidence="12" key="1">
    <citation type="journal article" date="2021" name="Proc. Natl. Acad. Sci. U.S.A.">
        <title>A Catalog of Tens of Thousands of Viruses from Human Metagenomes Reveals Hidden Associations with Chronic Diseases.</title>
        <authorList>
            <person name="Tisza M.J."/>
            <person name="Buck C.B."/>
        </authorList>
    </citation>
    <scope>NUCLEOTIDE SEQUENCE</scope>
    <source>
        <strain evidence="12">CtHip2</strain>
    </source>
</reference>
<feature type="domain" description="SF4 helicase" evidence="11">
    <location>
        <begin position="168"/>
        <end position="438"/>
    </location>
</feature>
<protein>
    <recommendedName>
        <fullName evidence="9">DNA 5'-3' helicase</fullName>
        <ecNumber evidence="9">5.6.2.3</ecNumber>
    </recommendedName>
</protein>
<dbReference type="GO" id="GO:0003677">
    <property type="term" value="F:DNA binding"/>
    <property type="evidence" value="ECO:0007669"/>
    <property type="project" value="UniProtKB-KW"/>
</dbReference>
<keyword evidence="7" id="KW-0238">DNA-binding</keyword>
<sequence length="479" mass="53437">MTNKFNYEEIQKLLISSLFNQQHKITEAGTIIDPKFFKNENYREIYVALQDLYGKSEAEEISEVELYSNLIDKGLKPDTQFIVSLSNADTSQSPLALAELLKKKYVQSETKELLTKQLKELDENPDVLSVISESEEKLANLASDIIPKTKVDFAETVNEVVEKASSENEVDLDVVPLFNPQMNKVLNGGWQKGSLNTIGARTGVGKTVFAINAAEAACAAGKTVLFFSLEMTRNELAERMLSSVSGVASYKLKPGSHRTPSENERIAQATETMANFSLVVEDDSDITIDYIRSKAKAQAASPEGLDLIIVDYLQLINPGTNRSHANREQQVAAMSRGLKVLAKDLQVPIMILVQLNRESKDEDENRLPSKADIRESAGIAADSNVVLIIHRKYRDESPDPKALFIIDKNRGGQADKKFQVRCVLEKSMFVDVEPEEDEVEVTRTDLTNLDEEDTNILDNSFIDTVADNDDEFDSLFEEL</sequence>
<evidence type="ECO:0000256" key="9">
    <source>
        <dbReference type="ARBA" id="ARBA00044969"/>
    </source>
</evidence>
<evidence type="ECO:0000256" key="2">
    <source>
        <dbReference type="ARBA" id="ARBA00022705"/>
    </source>
</evidence>
<dbReference type="InterPro" id="IPR007694">
    <property type="entry name" value="DNA_helicase_DnaB-like_C"/>
</dbReference>
<dbReference type="EMBL" id="BK032497">
    <property type="protein sequence ID" value="DAF42604.1"/>
    <property type="molecule type" value="Genomic_DNA"/>
</dbReference>
<evidence type="ECO:0000313" key="12">
    <source>
        <dbReference type="EMBL" id="DAF42604.1"/>
    </source>
</evidence>
<dbReference type="GO" id="GO:0043139">
    <property type="term" value="F:5'-3' DNA helicase activity"/>
    <property type="evidence" value="ECO:0007669"/>
    <property type="project" value="UniProtKB-EC"/>
</dbReference>
<evidence type="ECO:0000256" key="1">
    <source>
        <dbReference type="ARBA" id="ARBA00008428"/>
    </source>
</evidence>
<evidence type="ECO:0000259" key="11">
    <source>
        <dbReference type="PROSITE" id="PS51199"/>
    </source>
</evidence>
<keyword evidence="2" id="KW-0235">DNA replication</keyword>
<dbReference type="PANTHER" id="PTHR30153">
    <property type="entry name" value="REPLICATIVE DNA HELICASE DNAB"/>
    <property type="match status" value="1"/>
</dbReference>
<evidence type="ECO:0000256" key="3">
    <source>
        <dbReference type="ARBA" id="ARBA00022741"/>
    </source>
</evidence>
<keyword evidence="6" id="KW-0067">ATP-binding</keyword>
<accession>A0A8S5RV14</accession>
<dbReference type="GO" id="GO:0006260">
    <property type="term" value="P:DNA replication"/>
    <property type="evidence" value="ECO:0007669"/>
    <property type="project" value="UniProtKB-KW"/>
</dbReference>
<dbReference type="InterPro" id="IPR016136">
    <property type="entry name" value="DNA_helicase_N/primase_C"/>
</dbReference>
<dbReference type="InterPro" id="IPR027417">
    <property type="entry name" value="P-loop_NTPase"/>
</dbReference>
<dbReference type="Gene3D" id="3.40.50.300">
    <property type="entry name" value="P-loop containing nucleotide triphosphate hydrolases"/>
    <property type="match status" value="1"/>
</dbReference>
<dbReference type="GO" id="GO:0016787">
    <property type="term" value="F:hydrolase activity"/>
    <property type="evidence" value="ECO:0007669"/>
    <property type="project" value="UniProtKB-KW"/>
</dbReference>
<comment type="similarity">
    <text evidence="1">Belongs to the helicase family. DnaB subfamily.</text>
</comment>
<dbReference type="PANTHER" id="PTHR30153:SF2">
    <property type="entry name" value="REPLICATIVE DNA HELICASE"/>
    <property type="match status" value="1"/>
</dbReference>
<dbReference type="SUPFAM" id="SSF52540">
    <property type="entry name" value="P-loop containing nucleoside triphosphate hydrolases"/>
    <property type="match status" value="1"/>
</dbReference>
<keyword evidence="3" id="KW-0547">Nucleotide-binding</keyword>
<dbReference type="GO" id="GO:0005524">
    <property type="term" value="F:ATP binding"/>
    <property type="evidence" value="ECO:0007669"/>
    <property type="project" value="UniProtKB-KW"/>
</dbReference>
<dbReference type="Pfam" id="PF03796">
    <property type="entry name" value="DnaB_C"/>
    <property type="match status" value="1"/>
</dbReference>
<keyword evidence="5 12" id="KW-0347">Helicase</keyword>
<dbReference type="Pfam" id="PF00772">
    <property type="entry name" value="DnaB"/>
    <property type="match status" value="1"/>
</dbReference>
<keyword evidence="8" id="KW-0413">Isomerase</keyword>
<evidence type="ECO:0000256" key="8">
    <source>
        <dbReference type="ARBA" id="ARBA00023235"/>
    </source>
</evidence>